<keyword evidence="7" id="KW-0067">ATP-binding</keyword>
<feature type="compositionally biased region" description="Basic and acidic residues" evidence="14">
    <location>
        <begin position="770"/>
        <end position="784"/>
    </location>
</feature>
<organism evidence="16 17">
    <name type="scientific">Methanosarcina acetivorans (strain ATCC 35395 / DSM 2834 / JCM 12185 / C2A)</name>
    <dbReference type="NCBI Taxonomy" id="188937"/>
    <lineage>
        <taxon>Archaea</taxon>
        <taxon>Methanobacteriati</taxon>
        <taxon>Methanobacteriota</taxon>
        <taxon>Stenosarchaea group</taxon>
        <taxon>Methanomicrobia</taxon>
        <taxon>Methanosarcinales</taxon>
        <taxon>Methanosarcinaceae</taxon>
        <taxon>Methanosarcina</taxon>
    </lineage>
</organism>
<dbReference type="InterPro" id="IPR045028">
    <property type="entry name" value="DinG/Rad3-like"/>
</dbReference>
<dbReference type="Gene3D" id="3.40.50.300">
    <property type="entry name" value="P-loop containing nucleotide triphosphate hydrolases"/>
    <property type="match status" value="2"/>
</dbReference>
<accession>Q8TTU0</accession>
<dbReference type="PhylomeDB" id="Q8TTU0"/>
<dbReference type="GO" id="GO:0051539">
    <property type="term" value="F:4 iron, 4 sulfur cluster binding"/>
    <property type="evidence" value="ECO:0007669"/>
    <property type="project" value="UniProtKB-KW"/>
</dbReference>
<dbReference type="InterPro" id="IPR027417">
    <property type="entry name" value="P-loop_NTPase"/>
</dbReference>
<dbReference type="GO" id="GO:0006281">
    <property type="term" value="P:DNA repair"/>
    <property type="evidence" value="ECO:0007669"/>
    <property type="project" value="UniProtKB-KW"/>
</dbReference>
<evidence type="ECO:0000256" key="14">
    <source>
        <dbReference type="SAM" id="MobiDB-lite"/>
    </source>
</evidence>
<keyword evidence="11" id="KW-0234">DNA repair</keyword>
<feature type="region of interest" description="Disordered" evidence="14">
    <location>
        <begin position="311"/>
        <end position="332"/>
    </location>
</feature>
<feature type="domain" description="Helicase ATP-binding" evidence="15">
    <location>
        <begin position="17"/>
        <end position="354"/>
    </location>
</feature>
<evidence type="ECO:0000256" key="5">
    <source>
        <dbReference type="ARBA" id="ARBA00022801"/>
    </source>
</evidence>
<dbReference type="HOGENOM" id="CLU_022234_0_0_2"/>
<evidence type="ECO:0000256" key="12">
    <source>
        <dbReference type="ARBA" id="ARBA00023235"/>
    </source>
</evidence>
<dbReference type="InterPro" id="IPR006554">
    <property type="entry name" value="Helicase-like_DEXD_c2"/>
</dbReference>
<dbReference type="InterPro" id="IPR006555">
    <property type="entry name" value="ATP-dep_Helicase_C"/>
</dbReference>
<keyword evidence="8" id="KW-0408">Iron</keyword>
<dbReference type="GO" id="GO:0003678">
    <property type="term" value="F:DNA helicase activity"/>
    <property type="evidence" value="ECO:0000318"/>
    <property type="project" value="GO_Central"/>
</dbReference>
<evidence type="ECO:0000313" key="17">
    <source>
        <dbReference type="Proteomes" id="UP000002487"/>
    </source>
</evidence>
<dbReference type="PANTHER" id="PTHR11472">
    <property type="entry name" value="DNA REPAIR DEAD HELICASE RAD3/XP-D SUBFAMILY MEMBER"/>
    <property type="match status" value="1"/>
</dbReference>
<evidence type="ECO:0000256" key="10">
    <source>
        <dbReference type="ARBA" id="ARBA00023125"/>
    </source>
</evidence>
<keyword evidence="1" id="KW-0004">4Fe-4S</keyword>
<reference evidence="16 17" key="1">
    <citation type="journal article" date="2002" name="Genome Res.">
        <title>The genome of Methanosarcina acetivorans reveals extensive metabolic and physiological diversity.</title>
        <authorList>
            <person name="Galagan J.E."/>
            <person name="Nusbaum C."/>
            <person name="Roy A."/>
            <person name="Endrizzi M.G."/>
            <person name="Macdonald P."/>
            <person name="FitzHugh W."/>
            <person name="Calvo S."/>
            <person name="Engels R."/>
            <person name="Smirnov S."/>
            <person name="Atnoor D."/>
            <person name="Brown A."/>
            <person name="Allen N."/>
            <person name="Naylor J."/>
            <person name="Stange-Thomann N."/>
            <person name="DeArellano K."/>
            <person name="Johnson R."/>
            <person name="Linton L."/>
            <person name="McEwan P."/>
            <person name="McKernan K."/>
            <person name="Talamas J."/>
            <person name="Tirrell A."/>
            <person name="Ye W."/>
            <person name="Zimmer A."/>
            <person name="Barber R.D."/>
            <person name="Cann I."/>
            <person name="Graham D.E."/>
            <person name="Grahame D.A."/>
            <person name="Guss A."/>
            <person name="Hedderich R."/>
            <person name="Ingram-Smith C."/>
            <person name="Kuettner C.H."/>
            <person name="Krzycki J.A."/>
            <person name="Leigh J.A."/>
            <person name="Li W."/>
            <person name="Liu J."/>
            <person name="Mukhopadhyay B."/>
            <person name="Reeve J.N."/>
            <person name="Smith K."/>
            <person name="Springer T.A."/>
            <person name="Umayam L.A."/>
            <person name="White O."/>
            <person name="White R.H."/>
            <person name="de Macario E.C."/>
            <person name="Ferry J.G."/>
            <person name="Jarrell K.F."/>
            <person name="Jing H."/>
            <person name="Macario A.J.L."/>
            <person name="Paulsen I."/>
            <person name="Pritchett M."/>
            <person name="Sowers K.R."/>
            <person name="Swanson R.V."/>
            <person name="Zinder S.H."/>
            <person name="Lander E."/>
            <person name="Metcalf W.W."/>
            <person name="Birren B."/>
        </authorList>
    </citation>
    <scope>NUCLEOTIDE SEQUENCE [LARGE SCALE GENOMIC DNA]</scope>
    <source>
        <strain evidence="17">ATCC 35395 / DSM 2834 / JCM 12185 / C2A</strain>
    </source>
</reference>
<dbReference type="KEGG" id="mac:MA_0335"/>
<evidence type="ECO:0000256" key="2">
    <source>
        <dbReference type="ARBA" id="ARBA00022723"/>
    </source>
</evidence>
<dbReference type="GO" id="GO:0016818">
    <property type="term" value="F:hydrolase activity, acting on acid anhydrides, in phosphorus-containing anhydrides"/>
    <property type="evidence" value="ECO:0007669"/>
    <property type="project" value="InterPro"/>
</dbReference>
<evidence type="ECO:0000256" key="3">
    <source>
        <dbReference type="ARBA" id="ARBA00022741"/>
    </source>
</evidence>
<dbReference type="SMART" id="SM00487">
    <property type="entry name" value="DEXDc"/>
    <property type="match status" value="1"/>
</dbReference>
<dbReference type="InterPro" id="IPR014001">
    <property type="entry name" value="Helicase_ATP-bd"/>
</dbReference>
<evidence type="ECO:0000256" key="4">
    <source>
        <dbReference type="ARBA" id="ARBA00022763"/>
    </source>
</evidence>
<dbReference type="Pfam" id="PF13307">
    <property type="entry name" value="Helicase_C_2"/>
    <property type="match status" value="1"/>
</dbReference>
<dbReference type="GO" id="GO:0003677">
    <property type="term" value="F:DNA binding"/>
    <property type="evidence" value="ECO:0007669"/>
    <property type="project" value="UniProtKB-KW"/>
</dbReference>
<keyword evidence="6 16" id="KW-0347">Helicase</keyword>
<dbReference type="GO" id="GO:0005524">
    <property type="term" value="F:ATP binding"/>
    <property type="evidence" value="ECO:0007669"/>
    <property type="project" value="UniProtKB-KW"/>
</dbReference>
<dbReference type="InterPro" id="IPR010614">
    <property type="entry name" value="RAD3-like_helicase_DEAD"/>
</dbReference>
<keyword evidence="17" id="KW-1185">Reference proteome</keyword>
<evidence type="ECO:0000256" key="9">
    <source>
        <dbReference type="ARBA" id="ARBA00023014"/>
    </source>
</evidence>
<feature type="region of interest" description="Disordered" evidence="14">
    <location>
        <begin position="769"/>
        <end position="802"/>
    </location>
</feature>
<dbReference type="SMART" id="SM00488">
    <property type="entry name" value="DEXDc2"/>
    <property type="match status" value="1"/>
</dbReference>
<keyword evidence="4" id="KW-0227">DNA damage</keyword>
<feature type="coiled-coil region" evidence="13">
    <location>
        <begin position="134"/>
        <end position="187"/>
    </location>
</feature>
<dbReference type="EMBL" id="AE010299">
    <property type="protein sequence ID" value="AAM03788.1"/>
    <property type="molecule type" value="Genomic_DNA"/>
</dbReference>
<keyword evidence="3" id="KW-0547">Nucleotide-binding</keyword>
<dbReference type="FunFam" id="3.40.50.300:FF:003011">
    <property type="entry name" value="DNA repair helicase"/>
    <property type="match status" value="1"/>
</dbReference>
<gene>
    <name evidence="16" type="ordered locus">MA_0335</name>
</gene>
<evidence type="ECO:0000256" key="6">
    <source>
        <dbReference type="ARBA" id="ARBA00022806"/>
    </source>
</evidence>
<keyword evidence="12" id="KW-0413">Isomerase</keyword>
<evidence type="ECO:0000313" key="16">
    <source>
        <dbReference type="EMBL" id="AAM03788.1"/>
    </source>
</evidence>
<evidence type="ECO:0000256" key="8">
    <source>
        <dbReference type="ARBA" id="ARBA00023004"/>
    </source>
</evidence>
<dbReference type="SUPFAM" id="SSF52540">
    <property type="entry name" value="P-loop containing nucleoside triphosphate hydrolases"/>
    <property type="match status" value="2"/>
</dbReference>
<dbReference type="AlphaFoldDB" id="Q8TTU0"/>
<evidence type="ECO:0000256" key="1">
    <source>
        <dbReference type="ARBA" id="ARBA00022485"/>
    </source>
</evidence>
<keyword evidence="5" id="KW-0378">Hydrolase</keyword>
<dbReference type="SMART" id="SM00491">
    <property type="entry name" value="HELICc2"/>
    <property type="match status" value="1"/>
</dbReference>
<sequence>MNFGDKNRVKRMEQKNGYMRYFTKKSCYPNQGEAMEKIHSALLNQKIVLFEGACGTGKTLSSLAPALHVGRKLNKVVIIVTNVHQQMVQFIHEARDINRDNSIKTIVFKGKTSMCPDNLDYEECRLKGENTYDLLDFEREVSSKEKELKDAYEKYKRTKDPALYALRNELEKELEEARKKAQGLRSHSCSKLYEVLRFEGNEFSSWLFSDVRSPEEIMEYAEDRGMCGYELLKKELKNTELLICNFHHVLNADIFMTLLKWLERDPEDIILIFDEAHNIEASARSHSSVMLSELTIEKALSEVGEIPEPDSSPVFGTRTGVSGTGSGSGPGIPLDQDYASRLYAKRLFSCLLNAVRETYDSKLKFGERNRLGKHWQDIQISDPYERLDILKARFLRDAKKEGFADEEKVLTRLREIGEFGGRLEDIYAENYKKGLLPVPKRSQIRYVADFLSSYLVLSDRQNYYPILNMRRDFKSDRVVGRLELFTCIPKNVTQPLLDSVYSAVLMSATLRPFEMIKSTLGITREVEEIIYGITFPKERRLTLAVSVPPLFAKNRDSPETLESLKESLLAATAASPGNVIIYFQSYAEALRYTKLLEPELSVPVFLDEIGVSAQEIRQKFFKKGEQGGKAVLITYLWGTLSEGVDFRDSRGRTVIVVGVGYPALNDRIKAVESAYDTVFGCGEGWEFAVQVPTIRKVRQAMGRVVRSPGDFGVRILLDARYQGSQARKLGKFSVFGYFPPEESKEFLDVAPRDVGSLVEEFFANIVPYSPEKKDHGNKENEKKGLKSPASGRLEFGSLAEKL</sequence>
<dbReference type="EnsemblBacteria" id="AAM03788">
    <property type="protein sequence ID" value="AAM03788"/>
    <property type="gene ID" value="MA_0335"/>
</dbReference>
<dbReference type="InterPro" id="IPR014013">
    <property type="entry name" value="Helic_SF1/SF2_ATP-bd_DinG/Rad3"/>
</dbReference>
<name>Q8TTU0_METAC</name>
<evidence type="ECO:0000256" key="13">
    <source>
        <dbReference type="SAM" id="Coils"/>
    </source>
</evidence>
<evidence type="ECO:0000256" key="7">
    <source>
        <dbReference type="ARBA" id="ARBA00022840"/>
    </source>
</evidence>
<keyword evidence="13" id="KW-0175">Coiled coil</keyword>
<dbReference type="Pfam" id="PF06733">
    <property type="entry name" value="DEAD_2"/>
    <property type="match status" value="1"/>
</dbReference>
<evidence type="ECO:0000256" key="11">
    <source>
        <dbReference type="ARBA" id="ARBA00023204"/>
    </source>
</evidence>
<dbReference type="STRING" id="188937.MA_0335"/>
<keyword evidence="2" id="KW-0479">Metal-binding</keyword>
<keyword evidence="9" id="KW-0411">Iron-sulfur</keyword>
<dbReference type="InParanoid" id="Q8TTU0"/>
<dbReference type="Proteomes" id="UP000002487">
    <property type="component" value="Chromosome"/>
</dbReference>
<keyword evidence="10" id="KW-0238">DNA-binding</keyword>
<protein>
    <submittedName>
        <fullName evidence="16">DNA helicase RepD</fullName>
    </submittedName>
</protein>
<evidence type="ECO:0000259" key="15">
    <source>
        <dbReference type="PROSITE" id="PS51193"/>
    </source>
</evidence>
<dbReference type="GO" id="GO:0046872">
    <property type="term" value="F:metal ion binding"/>
    <property type="evidence" value="ECO:0007669"/>
    <property type="project" value="UniProtKB-KW"/>
</dbReference>
<proteinExistence type="predicted"/>
<dbReference type="PANTHER" id="PTHR11472:SF34">
    <property type="entry name" value="REGULATOR OF TELOMERE ELONGATION HELICASE 1"/>
    <property type="match status" value="1"/>
</dbReference>
<dbReference type="PROSITE" id="PS51193">
    <property type="entry name" value="HELICASE_ATP_BIND_2"/>
    <property type="match status" value="1"/>
</dbReference>